<dbReference type="AlphaFoldDB" id="A0A7S1TF42"/>
<evidence type="ECO:0000256" key="1">
    <source>
        <dbReference type="SAM" id="MobiDB-lite"/>
    </source>
</evidence>
<dbReference type="EMBL" id="HBGH01011695">
    <property type="protein sequence ID" value="CAD9234411.1"/>
    <property type="molecule type" value="Transcribed_RNA"/>
</dbReference>
<protein>
    <submittedName>
        <fullName evidence="2">Uncharacterized protein</fullName>
    </submittedName>
</protein>
<evidence type="ECO:0000313" key="2">
    <source>
        <dbReference type="EMBL" id="CAD9234411.1"/>
    </source>
</evidence>
<feature type="region of interest" description="Disordered" evidence="1">
    <location>
        <begin position="1"/>
        <end position="22"/>
    </location>
</feature>
<proteinExistence type="predicted"/>
<organism evidence="2">
    <name type="scientific">Compsopogon caeruleus</name>
    <dbReference type="NCBI Taxonomy" id="31354"/>
    <lineage>
        <taxon>Eukaryota</taxon>
        <taxon>Rhodophyta</taxon>
        <taxon>Compsopogonophyceae</taxon>
        <taxon>Compsopogonales</taxon>
        <taxon>Compsopogonaceae</taxon>
        <taxon>Compsopogon</taxon>
    </lineage>
</organism>
<gene>
    <name evidence="2" type="ORF">CCAE0312_LOCUS6500</name>
</gene>
<accession>A0A7S1TF42</accession>
<name>A0A7S1TF42_9RHOD</name>
<reference evidence="2" key="1">
    <citation type="submission" date="2021-01" db="EMBL/GenBank/DDBJ databases">
        <authorList>
            <person name="Corre E."/>
            <person name="Pelletier E."/>
            <person name="Niang G."/>
            <person name="Scheremetjew M."/>
            <person name="Finn R."/>
            <person name="Kale V."/>
            <person name="Holt S."/>
            <person name="Cochrane G."/>
            <person name="Meng A."/>
            <person name="Brown T."/>
            <person name="Cohen L."/>
        </authorList>
    </citation>
    <scope>NUCLEOTIDE SEQUENCE</scope>
    <source>
        <strain evidence="2">SAG 36.94</strain>
    </source>
</reference>
<sequence>MKPPLKTIPTTPPIHSLKLHNPSTTTTLPCRAPSVLSHFYHSLGTYQIFLTVSSGKNHFPNTFSTPTQVHANISSLQPYTPIQDYPGTLVPQLPISNLKKLPMID</sequence>